<evidence type="ECO:0000313" key="5">
    <source>
        <dbReference type="EMBL" id="VDP02415.1"/>
    </source>
</evidence>
<keyword evidence="6" id="KW-1185">Reference proteome</keyword>
<keyword evidence="3" id="KW-0472">Membrane</keyword>
<accession>A0A3P8B679</accession>
<dbReference type="AlphaFoldDB" id="A0A183G235"/>
<dbReference type="InterPro" id="IPR057433">
    <property type="entry name" value="LMF1/2_C"/>
</dbReference>
<keyword evidence="1" id="KW-0325">Glycoprotein</keyword>
<dbReference type="OrthoDB" id="434126at2759"/>
<evidence type="ECO:0000256" key="1">
    <source>
        <dbReference type="ARBA" id="ARBA00023180"/>
    </source>
</evidence>
<protein>
    <recommendedName>
        <fullName evidence="2">Lipase maturation factor 2</fullName>
    </recommendedName>
</protein>
<organism evidence="6 7">
    <name type="scientific">Heligmosomoides polygyrus</name>
    <name type="common">Parasitic roundworm</name>
    <dbReference type="NCBI Taxonomy" id="6339"/>
    <lineage>
        <taxon>Eukaryota</taxon>
        <taxon>Metazoa</taxon>
        <taxon>Ecdysozoa</taxon>
        <taxon>Nematoda</taxon>
        <taxon>Chromadorea</taxon>
        <taxon>Rhabditida</taxon>
        <taxon>Rhabditina</taxon>
        <taxon>Rhabditomorpha</taxon>
        <taxon>Strongyloidea</taxon>
        <taxon>Heligmosomidae</taxon>
        <taxon>Heligmosomoides</taxon>
    </lineage>
</organism>
<evidence type="ECO:0000259" key="4">
    <source>
        <dbReference type="Pfam" id="PF25179"/>
    </source>
</evidence>
<reference evidence="7" key="2">
    <citation type="submission" date="2019-09" db="UniProtKB">
        <authorList>
            <consortium name="WormBaseParasite"/>
        </authorList>
    </citation>
    <scope>IDENTIFICATION</scope>
</reference>
<name>A0A183G235_HELPZ</name>
<keyword evidence="3" id="KW-1133">Transmembrane helix</keyword>
<evidence type="ECO:0000256" key="3">
    <source>
        <dbReference type="SAM" id="Phobius"/>
    </source>
</evidence>
<sequence>MDCLLQRSFSISVLCWGLECRCFALVLWVSLCFVFSFVSFSVQRSPLKSLHEAVVPYNTINSYGLFRRMTGLNGRPEIIVEGAYDPNGPWREFRFYSKPGNVSEAPVFVLPHQPRLDWQMWFAALGSYQYNPFYINLVYHLMEGTPEVMRLMSKPQPFEVPPTFVRAKLYHYFYTKFGEEKDWWTRELQYEYMPIFNKGEQVVLEYLTKNRLVLSSEYSGGIFDFILSKLHGIVYETDQAIFVWGVLVATMLVIMTNFLYSIDLFSLLNSLQDYGI</sequence>
<reference evidence="5 6" key="1">
    <citation type="submission" date="2018-11" db="EMBL/GenBank/DDBJ databases">
        <authorList>
            <consortium name="Pathogen Informatics"/>
        </authorList>
    </citation>
    <scope>NUCLEOTIDE SEQUENCE [LARGE SCALE GENOMIC DNA]</scope>
</reference>
<dbReference type="WBParaSite" id="HPBE_0001532501-mRNA-1">
    <property type="protein sequence ID" value="HPBE_0001532501-mRNA-1"/>
    <property type="gene ID" value="HPBE_0001532501"/>
</dbReference>
<evidence type="ECO:0000313" key="6">
    <source>
        <dbReference type="Proteomes" id="UP000050761"/>
    </source>
</evidence>
<dbReference type="PANTHER" id="PTHR14463">
    <property type="entry name" value="LIPASE MATURATION FACTOR"/>
    <property type="match status" value="1"/>
</dbReference>
<dbReference type="Pfam" id="PF25179">
    <property type="entry name" value="LMF1_C"/>
    <property type="match status" value="1"/>
</dbReference>
<evidence type="ECO:0000313" key="7">
    <source>
        <dbReference type="WBParaSite" id="HPBE_0001532501-mRNA-1"/>
    </source>
</evidence>
<evidence type="ECO:0000256" key="2">
    <source>
        <dbReference type="ARBA" id="ARBA00040643"/>
    </source>
</evidence>
<proteinExistence type="predicted"/>
<keyword evidence="3" id="KW-0812">Transmembrane</keyword>
<dbReference type="GO" id="GO:0051604">
    <property type="term" value="P:protein maturation"/>
    <property type="evidence" value="ECO:0007669"/>
    <property type="project" value="InterPro"/>
</dbReference>
<feature type="transmembrane region" description="Helical" evidence="3">
    <location>
        <begin position="241"/>
        <end position="262"/>
    </location>
</feature>
<dbReference type="Proteomes" id="UP000050761">
    <property type="component" value="Unassembled WGS sequence"/>
</dbReference>
<accession>A0A183G235</accession>
<dbReference type="GO" id="GO:0005789">
    <property type="term" value="C:endoplasmic reticulum membrane"/>
    <property type="evidence" value="ECO:0007669"/>
    <property type="project" value="TreeGrafter"/>
</dbReference>
<dbReference type="InterPro" id="IPR009613">
    <property type="entry name" value="LMF"/>
</dbReference>
<dbReference type="EMBL" id="UZAH01028796">
    <property type="protein sequence ID" value="VDP02415.1"/>
    <property type="molecule type" value="Genomic_DNA"/>
</dbReference>
<feature type="transmembrane region" description="Helical" evidence="3">
    <location>
        <begin position="23"/>
        <end position="42"/>
    </location>
</feature>
<dbReference type="PANTHER" id="PTHR14463:SF5">
    <property type="entry name" value="LIPASE MATURATION FACTOR 2"/>
    <property type="match status" value="1"/>
</dbReference>
<feature type="domain" description="Lipase maturation factor 1/2 C-terminal" evidence="4">
    <location>
        <begin position="60"/>
        <end position="194"/>
    </location>
</feature>
<gene>
    <name evidence="5" type="ORF">HPBE_LOCUS15324</name>
</gene>